<dbReference type="RefSeq" id="WP_119084866.1">
    <property type="nucleotide sequence ID" value="NZ_QXIY01000001.1"/>
</dbReference>
<gene>
    <name evidence="2" type="ORF">SMC1_00535</name>
</gene>
<protein>
    <submittedName>
        <fullName evidence="2">Uncharacterized protein</fullName>
    </submittedName>
</protein>
<feature type="region of interest" description="Disordered" evidence="1">
    <location>
        <begin position="78"/>
        <end position="108"/>
    </location>
</feature>
<evidence type="ECO:0000256" key="1">
    <source>
        <dbReference type="SAM" id="MobiDB-lite"/>
    </source>
</evidence>
<dbReference type="EMBL" id="QXIY01000001">
    <property type="protein sequence ID" value="RIE17705.1"/>
    <property type="molecule type" value="Genomic_DNA"/>
</dbReference>
<feature type="compositionally biased region" description="Basic and acidic residues" evidence="1">
    <location>
        <begin position="7"/>
        <end position="20"/>
    </location>
</feature>
<evidence type="ECO:0000313" key="3">
    <source>
        <dbReference type="Proteomes" id="UP000266113"/>
    </source>
</evidence>
<name>A0A398DR19_9BACT</name>
<dbReference type="Proteomes" id="UP000266113">
    <property type="component" value="Unassembled WGS sequence"/>
</dbReference>
<evidence type="ECO:0000313" key="2">
    <source>
        <dbReference type="EMBL" id="RIE17705.1"/>
    </source>
</evidence>
<comment type="caution">
    <text evidence="2">The sequence shown here is derived from an EMBL/GenBank/DDBJ whole genome shotgun (WGS) entry which is preliminary data.</text>
</comment>
<dbReference type="AlphaFoldDB" id="A0A398DR19"/>
<reference evidence="2 3" key="1">
    <citation type="submission" date="2018-09" db="EMBL/GenBank/DDBJ databases">
        <title>Discovery and Ecogenomic Context for Candidatus Cryosericales, a Global Caldiserica Order Active in Thawing Permafrost.</title>
        <authorList>
            <person name="Martinez M.A."/>
            <person name="Woodcroft B.J."/>
            <person name="Ignacio Espinoza J.C."/>
            <person name="Zayed A."/>
            <person name="Singleton C.M."/>
            <person name="Boyd J."/>
            <person name="Li Y.-F."/>
            <person name="Purvine S."/>
            <person name="Maughan H."/>
            <person name="Hodgkins S.B."/>
            <person name="Anderson D."/>
            <person name="Sederholm M."/>
            <person name="Temperton B."/>
            <person name="Saleska S.R."/>
            <person name="Tyson G.W."/>
            <person name="Rich V.I."/>
        </authorList>
    </citation>
    <scope>NUCLEOTIDE SEQUENCE [LARGE SCALE GENOMIC DNA]</scope>
    <source>
        <strain evidence="2 3">SMC1</strain>
    </source>
</reference>
<accession>A0A398DR19</accession>
<feature type="region of interest" description="Disordered" evidence="1">
    <location>
        <begin position="1"/>
        <end position="35"/>
    </location>
</feature>
<organism evidence="2 3">
    <name type="scientific">Candidatus Cryosericum septentrionale</name>
    <dbReference type="NCBI Taxonomy" id="2290913"/>
    <lineage>
        <taxon>Bacteria</taxon>
        <taxon>Pseudomonadati</taxon>
        <taxon>Caldisericota/Cryosericota group</taxon>
        <taxon>Candidatus Cryosericota</taxon>
        <taxon>Candidatus Cryosericia</taxon>
        <taxon>Candidatus Cryosericales</taxon>
        <taxon>Candidatus Cryosericaceae</taxon>
        <taxon>Candidatus Cryosericum</taxon>
    </lineage>
</organism>
<sequence>MPMYKVSKAETPKSFDKKDGSGSGQMQKIVLKSDDDQKEYKCTIFSPDEVFIGDIVEATMKGYKEKFKEYQFTVKTVTPGPREIPNTPKEPKVSVEGEKGGSNSRSPEDTLKIVRQATLKVVGGLFQGKGDIENVGTYLALADEMTEWCMTGTVTPRITKEERENLVTQFGSVEGARLVAMNAFSIPFLHLLTQKEYETLVGGPTRTSPLV</sequence>
<proteinExistence type="predicted"/>
<keyword evidence="3" id="KW-1185">Reference proteome</keyword>
<dbReference type="OrthoDB" id="539786at2"/>
<feature type="compositionally biased region" description="Basic and acidic residues" evidence="1">
    <location>
        <begin position="89"/>
        <end position="99"/>
    </location>
</feature>